<protein>
    <submittedName>
        <fullName evidence="2">LysR family transcriptional regulator</fullName>
    </submittedName>
</protein>
<accession>A0A4P9UMA0</accession>
<dbReference type="SUPFAM" id="SSF46785">
    <property type="entry name" value="Winged helix' DNA-binding domain"/>
    <property type="match status" value="1"/>
</dbReference>
<dbReference type="OrthoDB" id="9800709at2"/>
<gene>
    <name evidence="2" type="ORF">EQU24_09400</name>
</gene>
<dbReference type="Gene3D" id="1.10.10.10">
    <property type="entry name" value="Winged helix-like DNA-binding domain superfamily/Winged helix DNA-binding domain"/>
    <property type="match status" value="1"/>
</dbReference>
<dbReference type="Pfam" id="PF00126">
    <property type="entry name" value="HTH_1"/>
    <property type="match status" value="1"/>
</dbReference>
<keyword evidence="3" id="KW-1185">Reference proteome</keyword>
<dbReference type="EMBL" id="CP035467">
    <property type="protein sequence ID" value="QCW82432.1"/>
    <property type="molecule type" value="Genomic_DNA"/>
</dbReference>
<reference evidence="3" key="1">
    <citation type="journal article" date="2019" name="J. Bacteriol.">
        <title>A Mutagenic Screen Identifies a TonB-Dependent Receptor Required for the Lanthanide Metal Switch in the Type I Methanotroph 'Methylotuvimicrobium buryatense' 5GB1C.</title>
        <authorList>
            <person name="Groom J.D."/>
            <person name="Ford S.M."/>
            <person name="Pesesky M.W."/>
            <person name="Lidstrom M.E."/>
        </authorList>
    </citation>
    <scope>NUCLEOTIDE SEQUENCE [LARGE SCALE GENOMIC DNA]</scope>
    <source>
        <strain evidence="3">5GB1C</strain>
    </source>
</reference>
<dbReference type="InterPro" id="IPR036390">
    <property type="entry name" value="WH_DNA-bd_sf"/>
</dbReference>
<dbReference type="STRING" id="675511.GCA_000341735_01156"/>
<dbReference type="KEGG" id="mbur:EQU24_09400"/>
<dbReference type="PANTHER" id="PTHR30432:SF1">
    <property type="entry name" value="DNA-BINDING TRANSCRIPTIONAL DUAL REGULATOR MODE"/>
    <property type="match status" value="1"/>
</dbReference>
<dbReference type="RefSeq" id="WP_017839743.1">
    <property type="nucleotide sequence ID" value="NZ_CP035467.1"/>
</dbReference>
<sequence length="125" mass="13334">MASDESNSHHLVRPRIHIGTGKGIAIGPGKIDLLRAIAQTGSIAAAARTLKMPYKRAWLLIDSLNQGFGRPVVSTASGGKEGGGTFLTPLGENLLERYTALEQRINDASSQEIKALCDLADRLPE</sequence>
<dbReference type="InterPro" id="IPR051815">
    <property type="entry name" value="Molybdate_resp_trans_reg"/>
</dbReference>
<name>A0A4P9UMA0_METBY</name>
<evidence type="ECO:0000313" key="3">
    <source>
        <dbReference type="Proteomes" id="UP000305881"/>
    </source>
</evidence>
<organism evidence="2 3">
    <name type="scientific">Methylotuvimicrobium buryatense</name>
    <name type="common">Methylomicrobium buryatense</name>
    <dbReference type="NCBI Taxonomy" id="95641"/>
    <lineage>
        <taxon>Bacteria</taxon>
        <taxon>Pseudomonadati</taxon>
        <taxon>Pseudomonadota</taxon>
        <taxon>Gammaproteobacteria</taxon>
        <taxon>Methylococcales</taxon>
        <taxon>Methylococcaceae</taxon>
        <taxon>Methylotuvimicrobium</taxon>
    </lineage>
</organism>
<dbReference type="InterPro" id="IPR000847">
    <property type="entry name" value="LysR_HTH_N"/>
</dbReference>
<dbReference type="GO" id="GO:0003700">
    <property type="term" value="F:DNA-binding transcription factor activity"/>
    <property type="evidence" value="ECO:0007669"/>
    <property type="project" value="InterPro"/>
</dbReference>
<feature type="domain" description="HTH lysR-type" evidence="1">
    <location>
        <begin position="32"/>
        <end position="92"/>
    </location>
</feature>
<dbReference type="AlphaFoldDB" id="A0A4P9UMA0"/>
<dbReference type="Proteomes" id="UP000305881">
    <property type="component" value="Chromosome"/>
</dbReference>
<evidence type="ECO:0000259" key="1">
    <source>
        <dbReference type="Pfam" id="PF00126"/>
    </source>
</evidence>
<dbReference type="InterPro" id="IPR036388">
    <property type="entry name" value="WH-like_DNA-bd_sf"/>
</dbReference>
<dbReference type="PANTHER" id="PTHR30432">
    <property type="entry name" value="TRANSCRIPTIONAL REGULATOR MODE"/>
    <property type="match status" value="1"/>
</dbReference>
<evidence type="ECO:0000313" key="2">
    <source>
        <dbReference type="EMBL" id="QCW82432.1"/>
    </source>
</evidence>
<proteinExistence type="predicted"/>